<dbReference type="GO" id="GO:0005737">
    <property type="term" value="C:cytoplasm"/>
    <property type="evidence" value="ECO:0007669"/>
    <property type="project" value="TreeGrafter"/>
</dbReference>
<feature type="region of interest" description="Disordered" evidence="4">
    <location>
        <begin position="51"/>
        <end position="71"/>
    </location>
</feature>
<dbReference type="OrthoDB" id="25767at2759"/>
<organism evidence="6 7">
    <name type="scientific">Lomentospora prolificans</name>
    <dbReference type="NCBI Taxonomy" id="41688"/>
    <lineage>
        <taxon>Eukaryota</taxon>
        <taxon>Fungi</taxon>
        <taxon>Dikarya</taxon>
        <taxon>Ascomycota</taxon>
        <taxon>Pezizomycotina</taxon>
        <taxon>Sordariomycetes</taxon>
        <taxon>Hypocreomycetidae</taxon>
        <taxon>Microascales</taxon>
        <taxon>Microascaceae</taxon>
        <taxon>Lomentospora</taxon>
    </lineage>
</organism>
<keyword evidence="7" id="KW-1185">Reference proteome</keyword>
<evidence type="ECO:0000256" key="2">
    <source>
        <dbReference type="ARBA" id="ARBA00022694"/>
    </source>
</evidence>
<dbReference type="FunCoup" id="A0A2N3NBD3">
    <property type="interactions" value="704"/>
</dbReference>
<dbReference type="CDD" id="cd02569">
    <property type="entry name" value="PseudoU_synth_ScPus3"/>
    <property type="match status" value="1"/>
</dbReference>
<comment type="similarity">
    <text evidence="1">Belongs to the tRNA pseudouridine synthase TruA family.</text>
</comment>
<feature type="domain" description="Pseudouridine synthase I TruA alpha/beta" evidence="5">
    <location>
        <begin position="266"/>
        <end position="399"/>
    </location>
</feature>
<protein>
    <recommendedName>
        <fullName evidence="5">Pseudouridine synthase I TruA alpha/beta domain-containing protein</fullName>
    </recommendedName>
</protein>
<dbReference type="GO" id="GO:0031119">
    <property type="term" value="P:tRNA pseudouridine synthesis"/>
    <property type="evidence" value="ECO:0007669"/>
    <property type="project" value="TreeGrafter"/>
</dbReference>
<feature type="region of interest" description="Disordered" evidence="4">
    <location>
        <begin position="165"/>
        <end position="185"/>
    </location>
</feature>
<evidence type="ECO:0000256" key="3">
    <source>
        <dbReference type="ARBA" id="ARBA00023235"/>
    </source>
</evidence>
<keyword evidence="3" id="KW-0413">Isomerase</keyword>
<dbReference type="InterPro" id="IPR041707">
    <property type="entry name" value="Pus3-like"/>
</dbReference>
<dbReference type="PANTHER" id="PTHR11142:SF5">
    <property type="entry name" value="TRNA PSEUDOURIDINE(38_39) SYNTHASE"/>
    <property type="match status" value="1"/>
</dbReference>
<dbReference type="GO" id="GO:0003723">
    <property type="term" value="F:RNA binding"/>
    <property type="evidence" value="ECO:0007669"/>
    <property type="project" value="InterPro"/>
</dbReference>
<dbReference type="InterPro" id="IPR001406">
    <property type="entry name" value="PsdUridine_synth_TruA"/>
</dbReference>
<dbReference type="GO" id="GO:1990481">
    <property type="term" value="P:mRNA pseudouridine synthesis"/>
    <property type="evidence" value="ECO:0007669"/>
    <property type="project" value="TreeGrafter"/>
</dbReference>
<feature type="compositionally biased region" description="Acidic residues" evidence="4">
    <location>
        <begin position="171"/>
        <end position="180"/>
    </location>
</feature>
<sequence length="565" mass="62930">MADLAAKYQRWTRTDLLDRLNLLENELKRRNIDIDAELRAASEAAEAEAAAAAAADEKEGEGAPKKKVKKPVDIDPSRYSTRFIALKLAYLGKNYGGFEFQASAEIPTIEEELWKALVTARLIYPKDKKVVDFSCCDYAKCGRTDRGVSAFGQVVSLRVRSNRPLPAPAAEEGEEGEEGEPPVPAKPFDDVKDELNYTTLLNKLLPPDIRILAWCPTPPPGFSARFSCRERQYRYFFTQPSFLPLPSQYDPVGSNGWLDIGKMREAAKLFVGVHDFRNFCKVDAAKQITNFEREIFDADVVEVPDARANLPFLSGPAMRRAGGSADEPPLPKTYAFVVKGSAFLWHQIRCMVSILFLVGQGLEPASLISDMLDVEKTPSRTTYIMAHDVPLVLWDCVFPEETDPARKDALNWVYPSQECEGDYYGAMAVLDSAWTTWRERQIDEILSAQLAGRIAEGDAPERWNAGGVVAQEAAVGGQPAKNNKKKKKGRPVKAKIFEGGNNGRLVGSYVPVMKLKKMMTPEQVNDQYAKKMGFENAEQMRSTDGWRKAIKDARASKKAKAAEEK</sequence>
<proteinExistence type="inferred from homology"/>
<dbReference type="Gene3D" id="3.30.70.660">
    <property type="entry name" value="Pseudouridine synthase I, catalytic domain, C-terminal subdomain"/>
    <property type="match status" value="1"/>
</dbReference>
<dbReference type="InterPro" id="IPR020095">
    <property type="entry name" value="PsdUridine_synth_TruA_C"/>
</dbReference>
<evidence type="ECO:0000313" key="6">
    <source>
        <dbReference type="EMBL" id="PKS09748.1"/>
    </source>
</evidence>
<dbReference type="VEuPathDB" id="FungiDB:jhhlp_004369"/>
<dbReference type="InParanoid" id="A0A2N3NBD3"/>
<evidence type="ECO:0000259" key="5">
    <source>
        <dbReference type="Pfam" id="PF01416"/>
    </source>
</evidence>
<dbReference type="NCBIfam" id="TIGR00071">
    <property type="entry name" value="hisT_truA"/>
    <property type="match status" value="1"/>
</dbReference>
<dbReference type="Gene3D" id="3.30.70.580">
    <property type="entry name" value="Pseudouridine synthase I, catalytic domain, N-terminal subdomain"/>
    <property type="match status" value="1"/>
</dbReference>
<dbReference type="PANTHER" id="PTHR11142">
    <property type="entry name" value="PSEUDOURIDYLATE SYNTHASE"/>
    <property type="match status" value="1"/>
</dbReference>
<comment type="caution">
    <text evidence="6">The sequence shown here is derived from an EMBL/GenBank/DDBJ whole genome shotgun (WGS) entry which is preliminary data.</text>
</comment>
<dbReference type="InterPro" id="IPR020094">
    <property type="entry name" value="TruA/RsuA/RluB/E/F_N"/>
</dbReference>
<dbReference type="GO" id="GO:0005634">
    <property type="term" value="C:nucleus"/>
    <property type="evidence" value="ECO:0007669"/>
    <property type="project" value="TreeGrafter"/>
</dbReference>
<dbReference type="InterPro" id="IPR020097">
    <property type="entry name" value="PsdUridine_synth_TruA_a/b_dom"/>
</dbReference>
<dbReference type="EMBL" id="NLAX01000010">
    <property type="protein sequence ID" value="PKS09748.1"/>
    <property type="molecule type" value="Genomic_DNA"/>
</dbReference>
<name>A0A2N3NBD3_9PEZI</name>
<evidence type="ECO:0000256" key="4">
    <source>
        <dbReference type="SAM" id="MobiDB-lite"/>
    </source>
</evidence>
<dbReference type="AlphaFoldDB" id="A0A2N3NBD3"/>
<dbReference type="SUPFAM" id="SSF55120">
    <property type="entry name" value="Pseudouridine synthase"/>
    <property type="match status" value="1"/>
</dbReference>
<gene>
    <name evidence="6" type="ORF">jhhlp_004369</name>
</gene>
<reference evidence="6 7" key="1">
    <citation type="journal article" date="2017" name="G3 (Bethesda)">
        <title>First Draft Genome Sequence of the Pathogenic Fungus Lomentospora prolificans (Formerly Scedosporium prolificans).</title>
        <authorList>
            <person name="Luo R."/>
            <person name="Zimin A."/>
            <person name="Workman R."/>
            <person name="Fan Y."/>
            <person name="Pertea G."/>
            <person name="Grossman N."/>
            <person name="Wear M.P."/>
            <person name="Jia B."/>
            <person name="Miller H."/>
            <person name="Casadevall A."/>
            <person name="Timp W."/>
            <person name="Zhang S.X."/>
            <person name="Salzberg S.L."/>
        </authorList>
    </citation>
    <scope>NUCLEOTIDE SEQUENCE [LARGE SCALE GENOMIC DNA]</scope>
    <source>
        <strain evidence="6 7">JHH-5317</strain>
    </source>
</reference>
<dbReference type="STRING" id="41688.A0A2N3NBD3"/>
<dbReference type="GO" id="GO:0009982">
    <property type="term" value="F:pseudouridine synthase activity"/>
    <property type="evidence" value="ECO:0007669"/>
    <property type="project" value="InterPro"/>
</dbReference>
<accession>A0A2N3NBD3</accession>
<evidence type="ECO:0000313" key="7">
    <source>
        <dbReference type="Proteomes" id="UP000233524"/>
    </source>
</evidence>
<evidence type="ECO:0000256" key="1">
    <source>
        <dbReference type="ARBA" id="ARBA00009375"/>
    </source>
</evidence>
<dbReference type="HAMAP" id="MF_00171">
    <property type="entry name" value="TruA"/>
    <property type="match status" value="1"/>
</dbReference>
<keyword evidence="2" id="KW-0819">tRNA processing</keyword>
<feature type="compositionally biased region" description="Basic and acidic residues" evidence="4">
    <location>
        <begin position="55"/>
        <end position="71"/>
    </location>
</feature>
<dbReference type="Pfam" id="PF01416">
    <property type="entry name" value="PseudoU_synth_1"/>
    <property type="match status" value="1"/>
</dbReference>
<dbReference type="InterPro" id="IPR020103">
    <property type="entry name" value="PsdUridine_synth_cat_dom_sf"/>
</dbReference>
<dbReference type="Proteomes" id="UP000233524">
    <property type="component" value="Unassembled WGS sequence"/>
</dbReference>